<dbReference type="PROSITE" id="PS51140">
    <property type="entry name" value="CUE"/>
    <property type="match status" value="1"/>
</dbReference>
<dbReference type="InterPro" id="IPR002625">
    <property type="entry name" value="Smr_dom"/>
</dbReference>
<feature type="compositionally biased region" description="Low complexity" evidence="1">
    <location>
        <begin position="140"/>
        <end position="153"/>
    </location>
</feature>
<feature type="compositionally biased region" description="Low complexity" evidence="1">
    <location>
        <begin position="291"/>
        <end position="306"/>
    </location>
</feature>
<feature type="region of interest" description="Disordered" evidence="1">
    <location>
        <begin position="101"/>
        <end position="160"/>
    </location>
</feature>
<comment type="caution">
    <text evidence="4">The sequence shown here is derived from an EMBL/GenBank/DDBJ whole genome shotgun (WGS) entry which is preliminary data.</text>
</comment>
<feature type="region of interest" description="Disordered" evidence="1">
    <location>
        <begin position="446"/>
        <end position="574"/>
    </location>
</feature>
<feature type="compositionally biased region" description="Polar residues" evidence="1">
    <location>
        <begin position="65"/>
        <end position="79"/>
    </location>
</feature>
<dbReference type="GO" id="GO:0043130">
    <property type="term" value="F:ubiquitin binding"/>
    <property type="evidence" value="ECO:0007669"/>
    <property type="project" value="InterPro"/>
</dbReference>
<sequence>MEESIDPSALASVLAADHPLIDPPLIIALLSDYPPSSLPTHLPAIKEQLGILEATLVPDLDTNDDNGSTSSPAPESWTESISVSGSGVGIDDLAKRLESVTSLTSASEGAVSKEPKKRTGKGSTADTGRASNSGTGTGGTSEKSGTESKGSPSEADDGEGFDTELELLKSLFPAVPDDTIRTALSSEISLQAAIDHLLSLELIRDVEEHGYWPGEETALANGEAWDIAKPKKKSPPLPSAPRLEDSLLLSPSPLSRSSSVGSKSSRKARKKETRTIPLVDTLQRKATPVLSRPSSRSASVERSPSRGLATKSVTHGPSPNAWHTVSSLSSYLSELLPPHPANHFLSYLHAPAYHSAYTAIRASLVALPAKSKSNDTEAISRGVLEDVYGFTLEGGNRRDAEKDLEICVNVAGEDVATVMDLMDLLAEISHWPGDDDFFEERPEFAIPNGRSGRDSAGTTTPVGSPIVLPITKFAPPSPIPSALEPLPAPPTPTLPGKVVRKKKREPERKEAERVVPGSKPAQTAASHPTAMDAFGQASTPSSPRRKKVDAPQVHVQNWRTVSHARAAPRKNQSHVPTFYRGMISHEGSHEPGLDLASSSASSSLLLSGRSKTPGTTIEDCLAQAREERSKRESAIRAAGRSYRLAGQNARLAKGVVAGHYAEQARAAGQRAREWELQAARMVVDNQLNNSSSSHPSASGTTINGSGGRSRTIDLHHTTVNEATTLAQEACRSWWNVEKEKRAERWGTETNGHLVIVTGVGRHSVGNRGVLGPAVAGKLEKEGWKVERGDGERGYLVVWGRK</sequence>
<evidence type="ECO:0000313" key="4">
    <source>
        <dbReference type="EMBL" id="KAK8858656.1"/>
    </source>
</evidence>
<feature type="compositionally biased region" description="Basic and acidic residues" evidence="1">
    <location>
        <begin position="504"/>
        <end position="513"/>
    </location>
</feature>
<evidence type="ECO:0000313" key="5">
    <source>
        <dbReference type="Proteomes" id="UP001388673"/>
    </source>
</evidence>
<accession>A0AAW0YP90</accession>
<evidence type="ECO:0008006" key="6">
    <source>
        <dbReference type="Google" id="ProtNLM"/>
    </source>
</evidence>
<dbReference type="KEGG" id="kne:92180143"/>
<gene>
    <name evidence="4" type="ORF">IAR55_002885</name>
</gene>
<feature type="compositionally biased region" description="Polar residues" evidence="1">
    <location>
        <begin position="121"/>
        <end position="132"/>
    </location>
</feature>
<reference evidence="4 5" key="1">
    <citation type="journal article" date="2024" name="bioRxiv">
        <title>Comparative genomics of Cryptococcus and Kwoniella reveals pathogenesis evolution and contrasting karyotype dynamics via intercentromeric recombination or chromosome fusion.</title>
        <authorList>
            <person name="Coelho M.A."/>
            <person name="David-Palma M."/>
            <person name="Shea T."/>
            <person name="Bowers K."/>
            <person name="McGinley-Smith S."/>
            <person name="Mohammad A.W."/>
            <person name="Gnirke A."/>
            <person name="Yurkov A.M."/>
            <person name="Nowrousian M."/>
            <person name="Sun S."/>
            <person name="Cuomo C.A."/>
            <person name="Heitman J."/>
        </authorList>
    </citation>
    <scope>NUCLEOTIDE SEQUENCE [LARGE SCALE GENOMIC DNA]</scope>
    <source>
        <strain evidence="4 5">CBS 13917</strain>
    </source>
</reference>
<feature type="region of interest" description="Disordered" evidence="1">
    <location>
        <begin position="687"/>
        <end position="711"/>
    </location>
</feature>
<evidence type="ECO:0000256" key="1">
    <source>
        <dbReference type="SAM" id="MobiDB-lite"/>
    </source>
</evidence>
<dbReference type="Proteomes" id="UP001388673">
    <property type="component" value="Unassembled WGS sequence"/>
</dbReference>
<dbReference type="InterPro" id="IPR003892">
    <property type="entry name" value="CUE"/>
</dbReference>
<dbReference type="InterPro" id="IPR036063">
    <property type="entry name" value="Smr_dom_sf"/>
</dbReference>
<feature type="region of interest" description="Disordered" evidence="1">
    <location>
        <begin position="60"/>
        <end position="85"/>
    </location>
</feature>
<protein>
    <recommendedName>
        <fullName evidence="6">Smr domain-containing protein</fullName>
    </recommendedName>
</protein>
<dbReference type="PANTHER" id="PTHR46535:SF1">
    <property type="entry name" value="NEDD4-BINDING PROTEIN 2"/>
    <property type="match status" value="1"/>
</dbReference>
<dbReference type="PANTHER" id="PTHR46535">
    <property type="entry name" value="NEDD4-BINDING PROTEIN 2"/>
    <property type="match status" value="1"/>
</dbReference>
<dbReference type="GeneID" id="92180143"/>
<feature type="compositionally biased region" description="Low complexity" evidence="1">
    <location>
        <begin position="246"/>
        <end position="263"/>
    </location>
</feature>
<dbReference type="CDD" id="cd14279">
    <property type="entry name" value="CUE"/>
    <property type="match status" value="1"/>
</dbReference>
<feature type="domain" description="Smr" evidence="2">
    <location>
        <begin position="712"/>
        <end position="800"/>
    </location>
</feature>
<dbReference type="AlphaFoldDB" id="A0AAW0YP90"/>
<dbReference type="Pfam" id="PF02845">
    <property type="entry name" value="CUE"/>
    <property type="match status" value="1"/>
</dbReference>
<dbReference type="EMBL" id="JBCAWK010000005">
    <property type="protein sequence ID" value="KAK8858656.1"/>
    <property type="molecule type" value="Genomic_DNA"/>
</dbReference>
<feature type="region of interest" description="Disordered" evidence="1">
    <location>
        <begin position="229"/>
        <end position="320"/>
    </location>
</feature>
<evidence type="ECO:0000259" key="3">
    <source>
        <dbReference type="PROSITE" id="PS51140"/>
    </source>
</evidence>
<name>A0AAW0YP90_9TREE</name>
<dbReference type="SUPFAM" id="SSF160443">
    <property type="entry name" value="SMR domain-like"/>
    <property type="match status" value="1"/>
</dbReference>
<keyword evidence="5" id="KW-1185">Reference proteome</keyword>
<dbReference type="RefSeq" id="XP_066803497.1">
    <property type="nucleotide sequence ID" value="XM_066945996.1"/>
</dbReference>
<dbReference type="GO" id="GO:0005634">
    <property type="term" value="C:nucleus"/>
    <property type="evidence" value="ECO:0007669"/>
    <property type="project" value="TreeGrafter"/>
</dbReference>
<dbReference type="Gene3D" id="3.30.1370.110">
    <property type="match status" value="1"/>
</dbReference>
<dbReference type="PROSITE" id="PS50828">
    <property type="entry name" value="SMR"/>
    <property type="match status" value="1"/>
</dbReference>
<organism evidence="4 5">
    <name type="scientific">Kwoniella newhampshirensis</name>
    <dbReference type="NCBI Taxonomy" id="1651941"/>
    <lineage>
        <taxon>Eukaryota</taxon>
        <taxon>Fungi</taxon>
        <taxon>Dikarya</taxon>
        <taxon>Basidiomycota</taxon>
        <taxon>Agaricomycotina</taxon>
        <taxon>Tremellomycetes</taxon>
        <taxon>Tremellales</taxon>
        <taxon>Cryptococcaceae</taxon>
        <taxon>Kwoniella</taxon>
    </lineage>
</organism>
<dbReference type="GO" id="GO:0004519">
    <property type="term" value="F:endonuclease activity"/>
    <property type="evidence" value="ECO:0007669"/>
    <property type="project" value="TreeGrafter"/>
</dbReference>
<feature type="domain" description="CUE" evidence="3">
    <location>
        <begin position="160"/>
        <end position="202"/>
    </location>
</feature>
<feature type="compositionally biased region" description="Polar residues" evidence="1">
    <location>
        <begin position="311"/>
        <end position="320"/>
    </location>
</feature>
<dbReference type="InterPro" id="IPR052772">
    <property type="entry name" value="Endo/PolyKinase_Domain-Protein"/>
</dbReference>
<proteinExistence type="predicted"/>
<evidence type="ECO:0000259" key="2">
    <source>
        <dbReference type="PROSITE" id="PS50828"/>
    </source>
</evidence>